<dbReference type="InterPro" id="IPR001245">
    <property type="entry name" value="Ser-Thr/Tyr_kinase_cat_dom"/>
</dbReference>
<evidence type="ECO:0000256" key="4">
    <source>
        <dbReference type="ARBA" id="ARBA00022679"/>
    </source>
</evidence>
<keyword evidence="21" id="KW-1185">Reference proteome</keyword>
<comment type="catalytic activity">
    <reaction evidence="14">
        <text>L-threonyl-[protein] + ATP = O-phospho-L-threonyl-[protein] + ADP + H(+)</text>
        <dbReference type="Rhea" id="RHEA:46608"/>
        <dbReference type="Rhea" id="RHEA-COMP:11060"/>
        <dbReference type="Rhea" id="RHEA-COMP:11605"/>
        <dbReference type="ChEBI" id="CHEBI:15378"/>
        <dbReference type="ChEBI" id="CHEBI:30013"/>
        <dbReference type="ChEBI" id="CHEBI:30616"/>
        <dbReference type="ChEBI" id="CHEBI:61977"/>
        <dbReference type="ChEBI" id="CHEBI:456216"/>
        <dbReference type="EC" id="2.7.11.1"/>
    </reaction>
</comment>
<dbReference type="PANTHER" id="PTHR34590:SF5">
    <property type="entry name" value="OS04G0586500 PROTEIN"/>
    <property type="match status" value="1"/>
</dbReference>
<dbReference type="GO" id="GO:0004674">
    <property type="term" value="F:protein serine/threonine kinase activity"/>
    <property type="evidence" value="ECO:0007669"/>
    <property type="project" value="UniProtKB-KW"/>
</dbReference>
<evidence type="ECO:0000256" key="1">
    <source>
        <dbReference type="ARBA" id="ARBA00004479"/>
    </source>
</evidence>
<dbReference type="AlphaFoldDB" id="A0A835ULC7"/>
<evidence type="ECO:0000256" key="14">
    <source>
        <dbReference type="ARBA" id="ARBA00047899"/>
    </source>
</evidence>
<dbReference type="FunFam" id="3.30.200.20:FF:000039">
    <property type="entry name" value="receptor-like protein kinase FERONIA"/>
    <property type="match status" value="1"/>
</dbReference>
<name>A0A835ULC7_VANPL</name>
<keyword evidence="8" id="KW-0418">Kinase</keyword>
<dbReference type="GO" id="GO:0004714">
    <property type="term" value="F:transmembrane receptor protein tyrosine kinase activity"/>
    <property type="evidence" value="ECO:0007669"/>
    <property type="project" value="InterPro"/>
</dbReference>
<evidence type="ECO:0000256" key="3">
    <source>
        <dbReference type="ARBA" id="ARBA00022527"/>
    </source>
</evidence>
<evidence type="ECO:0000256" key="7">
    <source>
        <dbReference type="ARBA" id="ARBA00022741"/>
    </source>
</evidence>
<evidence type="ECO:0000256" key="16">
    <source>
        <dbReference type="PROSITE-ProRule" id="PRU10141"/>
    </source>
</evidence>
<evidence type="ECO:0000256" key="13">
    <source>
        <dbReference type="ARBA" id="ARBA00023180"/>
    </source>
</evidence>
<feature type="chain" id="PRO_5032448299" description="non-specific serine/threonine protein kinase" evidence="18">
    <location>
        <begin position="33"/>
        <end position="805"/>
    </location>
</feature>
<dbReference type="InterPro" id="IPR000719">
    <property type="entry name" value="Prot_kinase_dom"/>
</dbReference>
<dbReference type="Gene3D" id="1.10.510.10">
    <property type="entry name" value="Transferase(Phosphotransferase) domain 1"/>
    <property type="match status" value="1"/>
</dbReference>
<dbReference type="Pfam" id="PF12819">
    <property type="entry name" value="Malectin_like"/>
    <property type="match status" value="1"/>
</dbReference>
<dbReference type="Pfam" id="PF07714">
    <property type="entry name" value="PK_Tyr_Ser-Thr"/>
    <property type="match status" value="1"/>
</dbReference>
<dbReference type="SMART" id="SM00220">
    <property type="entry name" value="S_TKc"/>
    <property type="match status" value="1"/>
</dbReference>
<dbReference type="PROSITE" id="PS00107">
    <property type="entry name" value="PROTEIN_KINASE_ATP"/>
    <property type="match status" value="1"/>
</dbReference>
<dbReference type="SUPFAM" id="SSF56112">
    <property type="entry name" value="Protein kinase-like (PK-like)"/>
    <property type="match status" value="1"/>
</dbReference>
<organism evidence="20 21">
    <name type="scientific">Vanilla planifolia</name>
    <name type="common">Vanilla</name>
    <dbReference type="NCBI Taxonomy" id="51239"/>
    <lineage>
        <taxon>Eukaryota</taxon>
        <taxon>Viridiplantae</taxon>
        <taxon>Streptophyta</taxon>
        <taxon>Embryophyta</taxon>
        <taxon>Tracheophyta</taxon>
        <taxon>Spermatophyta</taxon>
        <taxon>Magnoliopsida</taxon>
        <taxon>Liliopsida</taxon>
        <taxon>Asparagales</taxon>
        <taxon>Orchidaceae</taxon>
        <taxon>Vanilloideae</taxon>
        <taxon>Vanilleae</taxon>
        <taxon>Vanilla</taxon>
    </lineage>
</organism>
<dbReference type="InterPro" id="IPR011009">
    <property type="entry name" value="Kinase-like_dom_sf"/>
</dbReference>
<keyword evidence="5 17" id="KW-0812">Transmembrane</keyword>
<dbReference type="Proteomes" id="UP000636800">
    <property type="component" value="Unassembled WGS sequence"/>
</dbReference>
<evidence type="ECO:0000259" key="19">
    <source>
        <dbReference type="PROSITE" id="PS50011"/>
    </source>
</evidence>
<comment type="caution">
    <text evidence="20">The sequence shown here is derived from an EMBL/GenBank/DDBJ whole genome shotgun (WGS) entry which is preliminary data.</text>
</comment>
<gene>
    <name evidence="20" type="ORF">HPP92_019049</name>
</gene>
<dbReference type="GO" id="GO:0016020">
    <property type="term" value="C:membrane"/>
    <property type="evidence" value="ECO:0007669"/>
    <property type="project" value="UniProtKB-SubCell"/>
</dbReference>
<feature type="binding site" evidence="16">
    <location>
        <position position="538"/>
    </location>
    <ligand>
        <name>ATP</name>
        <dbReference type="ChEBI" id="CHEBI:30616"/>
    </ligand>
</feature>
<keyword evidence="6 18" id="KW-0732">Signal</keyword>
<dbReference type="OrthoDB" id="1927209at2759"/>
<dbReference type="PANTHER" id="PTHR34590">
    <property type="entry name" value="OS03G0124300 PROTEIN-RELATED"/>
    <property type="match status" value="1"/>
</dbReference>
<keyword evidence="10 17" id="KW-1133">Transmembrane helix</keyword>
<comment type="catalytic activity">
    <reaction evidence="15">
        <text>L-seryl-[protein] + ATP = O-phospho-L-seryl-[protein] + ADP + H(+)</text>
        <dbReference type="Rhea" id="RHEA:17989"/>
        <dbReference type="Rhea" id="RHEA-COMP:9863"/>
        <dbReference type="Rhea" id="RHEA-COMP:11604"/>
        <dbReference type="ChEBI" id="CHEBI:15378"/>
        <dbReference type="ChEBI" id="CHEBI:29999"/>
        <dbReference type="ChEBI" id="CHEBI:30616"/>
        <dbReference type="ChEBI" id="CHEBI:83421"/>
        <dbReference type="ChEBI" id="CHEBI:456216"/>
        <dbReference type="EC" id="2.7.11.1"/>
    </reaction>
</comment>
<dbReference type="Gene3D" id="3.30.200.20">
    <property type="entry name" value="Phosphorylase Kinase, domain 1"/>
    <property type="match status" value="1"/>
</dbReference>
<evidence type="ECO:0000256" key="18">
    <source>
        <dbReference type="SAM" id="SignalP"/>
    </source>
</evidence>
<evidence type="ECO:0000256" key="9">
    <source>
        <dbReference type="ARBA" id="ARBA00022840"/>
    </source>
</evidence>
<dbReference type="FunFam" id="1.10.510.10:FF:000287">
    <property type="entry name" value="probable LRR receptor-like serine/threonine-protein kinase RKF3"/>
    <property type="match status" value="1"/>
</dbReference>
<evidence type="ECO:0000256" key="10">
    <source>
        <dbReference type="ARBA" id="ARBA00022989"/>
    </source>
</evidence>
<dbReference type="InterPro" id="IPR008271">
    <property type="entry name" value="Ser/Thr_kinase_AS"/>
</dbReference>
<dbReference type="InterPro" id="IPR017441">
    <property type="entry name" value="Protein_kinase_ATP_BS"/>
</dbReference>
<feature type="transmembrane region" description="Helical" evidence="17">
    <location>
        <begin position="444"/>
        <end position="468"/>
    </location>
</feature>
<dbReference type="EC" id="2.7.11.1" evidence="2"/>
<dbReference type="FunFam" id="2.60.120.430:FF:000007">
    <property type="entry name" value="FERONIA receptor-like kinase"/>
    <property type="match status" value="1"/>
</dbReference>
<evidence type="ECO:0000313" key="20">
    <source>
        <dbReference type="EMBL" id="KAG0467469.1"/>
    </source>
</evidence>
<dbReference type="GO" id="GO:0005524">
    <property type="term" value="F:ATP binding"/>
    <property type="evidence" value="ECO:0007669"/>
    <property type="project" value="UniProtKB-UniRule"/>
</dbReference>
<dbReference type="PROSITE" id="PS00108">
    <property type="entry name" value="PROTEIN_KINASE_ST"/>
    <property type="match status" value="1"/>
</dbReference>
<sequence length="805" mass="90174">MITNRLCCLMDFLFLLPSLFLLPFSFSTLASTDELFFNCGSSIPTISIDGRKWMEDNFSFPTTTSSLSPTYADPNVPSIPYSTARVSTSPFTYSFPVSPGLKLIHLHFYPAEYSHFTAVHAVFSVTCSRHTLLKNFNASQTAEALNFYYVIQEYWINASSPVLEFTFTPSSSTSHAFINGIEIISSPDVFSGNKWLITNINKPTHYLIDPNWAIQTVYRLNVGGQFIPPAEDSGRLFRSWEDDAPYIYGAGLGVSYGADSNVSIHYPLSLPEFVAPAEVYATARSMGPNMRVNLNYNLTWILSVDSGFFYLLRFHFCEIQYPITRVNQRVFNIYIQNHTAVRGFDVIQVSGGIGVPDYKDFVVIIPKSGELDGFTDLWIALQPNKEHKPQFYDAILNGLEVFKLEAHGDTLAGQNPIITKKQIGHGEKKRPIPEPRHSKSRTQVILGVSYGVGGLAFALLLFVLFSLLTKYRTKSFPIPSPHHSAEVKQSSPLCRRFSFADLELASNGFNEAQVIGSGGFGKVYSGTIDDGKTTVAIKRGSSLHGQGIQEFHKELETLSKLRHHHLVSLIGYCHDSAEMILVYDYMSRGNLREHLSGKKKLPLPWRRRLEICIGAARGLHYLHTGVKPAVIHRDVKTSNILLDEQWVAKVADFGLCKDGPEGQGLSHVSSAVRGTEGYMDPEYMRLMQLTEKSDVYAFGVVLLEVVSGRPAIDRANTEEENLVEWVRLRRREGMMELVLDPYLRGEVAGRCFEKFVALAEACVAKTRVERPAIGNVLRELELAFSLQLQEHAELEDDNVHADPRP</sequence>
<evidence type="ECO:0000256" key="12">
    <source>
        <dbReference type="ARBA" id="ARBA00023170"/>
    </source>
</evidence>
<feature type="domain" description="Protein kinase" evidence="19">
    <location>
        <begin position="509"/>
        <end position="794"/>
    </location>
</feature>
<evidence type="ECO:0000313" key="21">
    <source>
        <dbReference type="Proteomes" id="UP000636800"/>
    </source>
</evidence>
<keyword evidence="11 17" id="KW-0472">Membrane</keyword>
<evidence type="ECO:0000256" key="15">
    <source>
        <dbReference type="ARBA" id="ARBA00048679"/>
    </source>
</evidence>
<proteinExistence type="predicted"/>
<evidence type="ECO:0000256" key="11">
    <source>
        <dbReference type="ARBA" id="ARBA00023136"/>
    </source>
</evidence>
<dbReference type="InterPro" id="IPR045272">
    <property type="entry name" value="ANXUR1/2-like"/>
</dbReference>
<keyword evidence="3" id="KW-0723">Serine/threonine-protein kinase</keyword>
<keyword evidence="7 16" id="KW-0547">Nucleotide-binding</keyword>
<dbReference type="PROSITE" id="PS50011">
    <property type="entry name" value="PROTEIN_KINASE_DOM"/>
    <property type="match status" value="1"/>
</dbReference>
<evidence type="ECO:0000256" key="8">
    <source>
        <dbReference type="ARBA" id="ARBA00022777"/>
    </source>
</evidence>
<dbReference type="CDD" id="cd14066">
    <property type="entry name" value="STKc_IRAK"/>
    <property type="match status" value="1"/>
</dbReference>
<evidence type="ECO:0000256" key="17">
    <source>
        <dbReference type="SAM" id="Phobius"/>
    </source>
</evidence>
<dbReference type="InterPro" id="IPR024788">
    <property type="entry name" value="Malectin-like_Carb-bd_dom"/>
</dbReference>
<feature type="signal peptide" evidence="18">
    <location>
        <begin position="1"/>
        <end position="32"/>
    </location>
</feature>
<evidence type="ECO:0000256" key="2">
    <source>
        <dbReference type="ARBA" id="ARBA00012513"/>
    </source>
</evidence>
<keyword evidence="13" id="KW-0325">Glycoprotein</keyword>
<reference evidence="20 21" key="1">
    <citation type="journal article" date="2020" name="Nat. Food">
        <title>A phased Vanilla planifolia genome enables genetic improvement of flavour and production.</title>
        <authorList>
            <person name="Hasing T."/>
            <person name="Tang H."/>
            <person name="Brym M."/>
            <person name="Khazi F."/>
            <person name="Huang T."/>
            <person name="Chambers A.H."/>
        </authorList>
    </citation>
    <scope>NUCLEOTIDE SEQUENCE [LARGE SCALE GENOMIC DNA]</scope>
    <source>
        <tissue evidence="20">Leaf</tissue>
    </source>
</reference>
<protein>
    <recommendedName>
        <fullName evidence="2">non-specific serine/threonine protein kinase</fullName>
        <ecNumber evidence="2">2.7.11.1</ecNumber>
    </recommendedName>
</protein>
<keyword evidence="9 16" id="KW-0067">ATP-binding</keyword>
<dbReference type="Gene3D" id="2.60.120.430">
    <property type="entry name" value="Galactose-binding lectin"/>
    <property type="match status" value="2"/>
</dbReference>
<evidence type="ECO:0000256" key="6">
    <source>
        <dbReference type="ARBA" id="ARBA00022729"/>
    </source>
</evidence>
<comment type="subcellular location">
    <subcellularLocation>
        <location evidence="1">Membrane</location>
        <topology evidence="1">Single-pass type I membrane protein</topology>
    </subcellularLocation>
</comment>
<keyword evidence="12" id="KW-0675">Receptor</keyword>
<dbReference type="EMBL" id="JADCNL010000009">
    <property type="protein sequence ID" value="KAG0467469.1"/>
    <property type="molecule type" value="Genomic_DNA"/>
</dbReference>
<accession>A0A835ULC7</accession>
<dbReference type="FunFam" id="2.60.120.430:FF:000003">
    <property type="entry name" value="FERONIA receptor-like kinase"/>
    <property type="match status" value="1"/>
</dbReference>
<evidence type="ECO:0000256" key="5">
    <source>
        <dbReference type="ARBA" id="ARBA00022692"/>
    </source>
</evidence>
<keyword evidence="4" id="KW-0808">Transferase</keyword>